<evidence type="ECO:0000259" key="6">
    <source>
        <dbReference type="Pfam" id="PF05179"/>
    </source>
</evidence>
<reference evidence="7 8" key="1">
    <citation type="journal article" date="2021" name="MBio">
        <title>A New Model Trypanosomatid, Novymonas esmeraldas: Genomic Perception of Its 'Candidatus Pandoraea novymonadis' Endosymbiont.</title>
        <authorList>
            <person name="Zakharova A."/>
            <person name="Saura A."/>
            <person name="Butenko A."/>
            <person name="Podesvova L."/>
            <person name="Warmusova S."/>
            <person name="Kostygov A.Y."/>
            <person name="Nenarokova A."/>
            <person name="Lukes J."/>
            <person name="Opperdoes F.R."/>
            <person name="Yurchenko V."/>
        </authorList>
    </citation>
    <scope>NUCLEOTIDE SEQUENCE [LARGE SCALE GENOMIC DNA]</scope>
    <source>
        <strain evidence="7 8">E262AT.01</strain>
    </source>
</reference>
<dbReference type="InterPro" id="IPR031336">
    <property type="entry name" value="CDC73_C"/>
</dbReference>
<feature type="domain" description="Cell division control protein 73 C-terminal" evidence="6">
    <location>
        <begin position="177"/>
        <end position="346"/>
    </location>
</feature>
<organism evidence="7 8">
    <name type="scientific">Novymonas esmeraldas</name>
    <dbReference type="NCBI Taxonomy" id="1808958"/>
    <lineage>
        <taxon>Eukaryota</taxon>
        <taxon>Discoba</taxon>
        <taxon>Euglenozoa</taxon>
        <taxon>Kinetoplastea</taxon>
        <taxon>Metakinetoplastina</taxon>
        <taxon>Trypanosomatida</taxon>
        <taxon>Trypanosomatidae</taxon>
        <taxon>Novymonas</taxon>
    </lineage>
</organism>
<gene>
    <name evidence="7" type="ORF">NESM_000103300</name>
</gene>
<dbReference type="Pfam" id="PF05179">
    <property type="entry name" value="CDC73_C"/>
    <property type="match status" value="1"/>
</dbReference>
<keyword evidence="3" id="KW-0804">Transcription</keyword>
<dbReference type="Gene3D" id="3.40.50.11990">
    <property type="entry name" value="RNA polymerase II accessory factor, Cdc73 C-terminal domain"/>
    <property type="match status" value="1"/>
</dbReference>
<dbReference type="InterPro" id="IPR007852">
    <property type="entry name" value="Cdc73/Parafibromin"/>
</dbReference>
<dbReference type="AlphaFoldDB" id="A0AAW0F2X8"/>
<dbReference type="GO" id="GO:0006368">
    <property type="term" value="P:transcription elongation by RNA polymerase II"/>
    <property type="evidence" value="ECO:0007669"/>
    <property type="project" value="InterPro"/>
</dbReference>
<evidence type="ECO:0000256" key="4">
    <source>
        <dbReference type="ARBA" id="ARBA00023242"/>
    </source>
</evidence>
<proteinExistence type="inferred from homology"/>
<comment type="caution">
    <text evidence="7">The sequence shown here is derived from an EMBL/GenBank/DDBJ whole genome shotgun (WGS) entry which is preliminary data.</text>
</comment>
<sequence>MATASSPSASDADVRSAWFDAIDATAAMDSADALPPAAEYTAENCLPPLSLAGAESQFFARLRELDRQFAEAAPSLFLPQMTLEEACHAKPSFYQAFRGERDMAETTFQPPPAKERDEAGSASNGAAANGRHGARRRRYEAPPASSPPRGTAPLYGGFLGQEAMSPSTSVQRKPDFMPILLVPSAATAPLQLMNIKQFLEHGAYVDPANLYVDRETGVVNIRDSKPRTVVVKPGSFHDPHKYRVAFRQFRVVDDPDEVDDWSHVCGCIVEGKLWQLKGWYPQEQAQWRDPSRLFSRIRAFLAYFEEDKVPPQCREWNVQSLALTRNLLKDQVHIALASQFWEQLYTFLDEHPMFSNYTIPLTDERL</sequence>
<dbReference type="GO" id="GO:0016593">
    <property type="term" value="C:Cdc73/Paf1 complex"/>
    <property type="evidence" value="ECO:0007669"/>
    <property type="project" value="InterPro"/>
</dbReference>
<keyword evidence="8" id="KW-1185">Reference proteome</keyword>
<dbReference type="InterPro" id="IPR038103">
    <property type="entry name" value="CDC73_C_sf"/>
</dbReference>
<dbReference type="GO" id="GO:0032968">
    <property type="term" value="P:positive regulation of transcription elongation by RNA polymerase II"/>
    <property type="evidence" value="ECO:0007669"/>
    <property type="project" value="TreeGrafter"/>
</dbReference>
<feature type="region of interest" description="Disordered" evidence="5">
    <location>
        <begin position="106"/>
        <end position="160"/>
    </location>
</feature>
<comment type="subcellular location">
    <subcellularLocation>
        <location evidence="1">Nucleus</location>
    </subcellularLocation>
</comment>
<feature type="compositionally biased region" description="Low complexity" evidence="5">
    <location>
        <begin position="120"/>
        <end position="131"/>
    </location>
</feature>
<evidence type="ECO:0000313" key="7">
    <source>
        <dbReference type="EMBL" id="KAK7200484.1"/>
    </source>
</evidence>
<dbReference type="Proteomes" id="UP001430356">
    <property type="component" value="Unassembled WGS sequence"/>
</dbReference>
<dbReference type="GO" id="GO:0000993">
    <property type="term" value="F:RNA polymerase II complex binding"/>
    <property type="evidence" value="ECO:0007669"/>
    <property type="project" value="TreeGrafter"/>
</dbReference>
<evidence type="ECO:0000256" key="3">
    <source>
        <dbReference type="ARBA" id="ARBA00023163"/>
    </source>
</evidence>
<protein>
    <submittedName>
        <fullName evidence="7">RNA polymerase-associated protein CDC73</fullName>
    </submittedName>
</protein>
<dbReference type="PANTHER" id="PTHR12466">
    <property type="entry name" value="CDC73 DOMAIN PROTEIN"/>
    <property type="match status" value="1"/>
</dbReference>
<dbReference type="PANTHER" id="PTHR12466:SF8">
    <property type="entry name" value="PARAFIBROMIN"/>
    <property type="match status" value="1"/>
</dbReference>
<name>A0AAW0F2X8_9TRYP</name>
<accession>A0AAW0F2X8</accession>
<dbReference type="EMBL" id="JAECZO010000006">
    <property type="protein sequence ID" value="KAK7200484.1"/>
    <property type="molecule type" value="Genomic_DNA"/>
</dbReference>
<dbReference type="FunFam" id="3.40.50.11990:FF:000007">
    <property type="entry name" value="RNA polymerase-associated protein CDC73, putative"/>
    <property type="match status" value="1"/>
</dbReference>
<evidence type="ECO:0000256" key="2">
    <source>
        <dbReference type="ARBA" id="ARBA00010427"/>
    </source>
</evidence>
<evidence type="ECO:0000256" key="1">
    <source>
        <dbReference type="ARBA" id="ARBA00004123"/>
    </source>
</evidence>
<keyword evidence="4" id="KW-0539">Nucleus</keyword>
<evidence type="ECO:0000256" key="5">
    <source>
        <dbReference type="SAM" id="MobiDB-lite"/>
    </source>
</evidence>
<evidence type="ECO:0000313" key="8">
    <source>
        <dbReference type="Proteomes" id="UP001430356"/>
    </source>
</evidence>
<comment type="similarity">
    <text evidence="2">Belongs to the CDC73 family.</text>
</comment>